<feature type="domain" description="F-box/LRR-repeat protein 15-like leucin rich repeat" evidence="2">
    <location>
        <begin position="312"/>
        <end position="517"/>
    </location>
</feature>
<dbReference type="SMART" id="SM00367">
    <property type="entry name" value="LRR_CC"/>
    <property type="match status" value="10"/>
</dbReference>
<dbReference type="EMBL" id="JBBWWR010000005">
    <property type="protein sequence ID" value="KAK8966462.1"/>
    <property type="molecule type" value="Genomic_DNA"/>
</dbReference>
<dbReference type="PANTHER" id="PTHR13382:SF7">
    <property type="entry name" value="LEUCINE-RICH REPEAT-CONTAINING PROTEIN"/>
    <property type="match status" value="1"/>
</dbReference>
<evidence type="ECO:0000313" key="3">
    <source>
        <dbReference type="EMBL" id="KAK8966462.1"/>
    </source>
</evidence>
<dbReference type="InterPro" id="IPR001611">
    <property type="entry name" value="Leu-rich_rpt"/>
</dbReference>
<dbReference type="InterPro" id="IPR006553">
    <property type="entry name" value="Leu-rich_rpt_Cys-con_subtyp"/>
</dbReference>
<dbReference type="PANTHER" id="PTHR13382">
    <property type="entry name" value="MITOCHONDRIAL ATP SYNTHASE COUPLING FACTOR B"/>
    <property type="match status" value="1"/>
</dbReference>
<sequence length="549" mass="59559">MVFASPTTDDIAALRAQLHQLQKVVRRSSGSVDSVFQEGILRLSHSSHWIVDSGATNHLSAQQPPKYLDIAYPQHITVVNGDRILVSGAAHLPLTTLSLSSDRLIQKIVGRGRLSNVLYLLDVPLTALTTVSTIDWHRRLGHAPLPTLKKALPTVSLQVFFCESCIFSKQHRVSFSPSCTRSDAPLSLVHSDVWGPYKSLDVPLPSSPFVSSGLVSESKEPHSGHTDIHFATDTSIVVPSVFDVSFRLSITDTGMVALGNALPYLQSLDVSNCRNLTDKGLVALAKRCRNLQSLQISGCRFITDELLQAISQNCSRLRELEVAGCFKITDSGIIRLLDGCREIKHLDVSKCGKIGDPGVSRIAETCSTSLKLLKLQDCCNVGGKSIFSLAESCCNLETLVIGGCRYIPDESVKSLAQSCCGSLRILRMSWCSNITDSTLKCIFSNCRYLRALDIESCEKITDSAFEGLAGGCSATNLKALKVANLPGITVAAVGIILEFCRSLEHLDLRSCAHITKLDCQQAGLVFLDSCRVNFVGSLGESDAIVDLFF</sequence>
<keyword evidence="4" id="KW-1185">Reference proteome</keyword>
<gene>
    <name evidence="3" type="ORF">KSP40_PGU001226</name>
</gene>
<dbReference type="Pfam" id="PF13516">
    <property type="entry name" value="LRR_6"/>
    <property type="match status" value="2"/>
</dbReference>
<dbReference type="Pfam" id="PF25372">
    <property type="entry name" value="DUF7885"/>
    <property type="match status" value="1"/>
</dbReference>
<reference evidence="3 4" key="1">
    <citation type="journal article" date="2022" name="Nat. Plants">
        <title>Genomes of leafy and leafless Platanthera orchids illuminate the evolution of mycoheterotrophy.</title>
        <authorList>
            <person name="Li M.H."/>
            <person name="Liu K.W."/>
            <person name="Li Z."/>
            <person name="Lu H.C."/>
            <person name="Ye Q.L."/>
            <person name="Zhang D."/>
            <person name="Wang J.Y."/>
            <person name="Li Y.F."/>
            <person name="Zhong Z.M."/>
            <person name="Liu X."/>
            <person name="Yu X."/>
            <person name="Liu D.K."/>
            <person name="Tu X.D."/>
            <person name="Liu B."/>
            <person name="Hao Y."/>
            <person name="Liao X.Y."/>
            <person name="Jiang Y.T."/>
            <person name="Sun W.H."/>
            <person name="Chen J."/>
            <person name="Chen Y.Q."/>
            <person name="Ai Y."/>
            <person name="Zhai J.W."/>
            <person name="Wu S.S."/>
            <person name="Zhou Z."/>
            <person name="Hsiao Y.Y."/>
            <person name="Wu W.L."/>
            <person name="Chen Y.Y."/>
            <person name="Lin Y.F."/>
            <person name="Hsu J.L."/>
            <person name="Li C.Y."/>
            <person name="Wang Z.W."/>
            <person name="Zhao X."/>
            <person name="Zhong W.Y."/>
            <person name="Ma X.K."/>
            <person name="Ma L."/>
            <person name="Huang J."/>
            <person name="Chen G.Z."/>
            <person name="Huang M.Z."/>
            <person name="Huang L."/>
            <person name="Peng D.H."/>
            <person name="Luo Y.B."/>
            <person name="Zou S.Q."/>
            <person name="Chen S.P."/>
            <person name="Lan S."/>
            <person name="Tsai W.C."/>
            <person name="Van de Peer Y."/>
            <person name="Liu Z.J."/>
        </authorList>
    </citation>
    <scope>NUCLEOTIDE SEQUENCE [LARGE SCALE GENOMIC DNA]</scope>
    <source>
        <strain evidence="3">Lor288</strain>
    </source>
</reference>
<evidence type="ECO:0000256" key="1">
    <source>
        <dbReference type="ARBA" id="ARBA00022786"/>
    </source>
</evidence>
<evidence type="ECO:0000313" key="4">
    <source>
        <dbReference type="Proteomes" id="UP001412067"/>
    </source>
</evidence>
<organism evidence="3 4">
    <name type="scientific">Platanthera guangdongensis</name>
    <dbReference type="NCBI Taxonomy" id="2320717"/>
    <lineage>
        <taxon>Eukaryota</taxon>
        <taxon>Viridiplantae</taxon>
        <taxon>Streptophyta</taxon>
        <taxon>Embryophyta</taxon>
        <taxon>Tracheophyta</taxon>
        <taxon>Spermatophyta</taxon>
        <taxon>Magnoliopsida</taxon>
        <taxon>Liliopsida</taxon>
        <taxon>Asparagales</taxon>
        <taxon>Orchidaceae</taxon>
        <taxon>Orchidoideae</taxon>
        <taxon>Orchideae</taxon>
        <taxon>Orchidinae</taxon>
        <taxon>Platanthera</taxon>
    </lineage>
</organism>
<protein>
    <recommendedName>
        <fullName evidence="2">F-box/LRR-repeat protein 15-like leucin rich repeat domain-containing protein</fullName>
    </recommendedName>
</protein>
<dbReference type="InterPro" id="IPR057207">
    <property type="entry name" value="FBXL15_LRR"/>
</dbReference>
<dbReference type="SUPFAM" id="SSF52047">
    <property type="entry name" value="RNI-like"/>
    <property type="match status" value="1"/>
</dbReference>
<name>A0ABR2MQH7_9ASPA</name>
<keyword evidence="1" id="KW-0833">Ubl conjugation pathway</keyword>
<proteinExistence type="predicted"/>
<dbReference type="Gene3D" id="3.80.10.10">
    <property type="entry name" value="Ribonuclease Inhibitor"/>
    <property type="match status" value="2"/>
</dbReference>
<comment type="caution">
    <text evidence="3">The sequence shown here is derived from an EMBL/GenBank/DDBJ whole genome shotgun (WGS) entry which is preliminary data.</text>
</comment>
<evidence type="ECO:0000259" key="2">
    <source>
        <dbReference type="Pfam" id="PF25372"/>
    </source>
</evidence>
<accession>A0ABR2MQH7</accession>
<dbReference type="InterPro" id="IPR050648">
    <property type="entry name" value="F-box_LRR-repeat"/>
</dbReference>
<dbReference type="InterPro" id="IPR032675">
    <property type="entry name" value="LRR_dom_sf"/>
</dbReference>
<dbReference type="Proteomes" id="UP001412067">
    <property type="component" value="Unassembled WGS sequence"/>
</dbReference>